<accession>M4R1M3</accession>
<dbReference type="InterPro" id="IPR004260">
    <property type="entry name" value="Pyr-dimer_DNA_glycosylase"/>
</dbReference>
<dbReference type="OrthoDB" id="9403at10239"/>
<sequence length="172" mass="19661">MNIFVTNESPVKSAQVLPDKHIVKMPLECCQMLSIVASDKWGHGYGTLPKTDGTPYATDKGAFRNHPCTIWANETVANARWLIRHGLALCEEYSNRYGKIHSCLHTLAHANKIFPLDAIHRSKLTPFVRAMPEEFKFDTNISTIEAYKMYIASKPWVSKNYLRIPSRKPEWV</sequence>
<dbReference type="KEGG" id="vg:15011032"/>
<evidence type="ECO:0000313" key="1">
    <source>
        <dbReference type="EMBL" id="AGH31632.1"/>
    </source>
</evidence>
<evidence type="ECO:0000313" key="2">
    <source>
        <dbReference type="Proteomes" id="UP000201252"/>
    </source>
</evidence>
<dbReference type="Proteomes" id="UP000201252">
    <property type="component" value="Segment"/>
</dbReference>
<name>M4R1M3_9CAUD</name>
<dbReference type="EMBL" id="HQ633071">
    <property type="protein sequence ID" value="AGH31632.1"/>
    <property type="molecule type" value="Genomic_DNA"/>
</dbReference>
<proteinExistence type="predicted"/>
<keyword evidence="2" id="KW-1185">Reference proteome</keyword>
<organism evidence="1 2">
    <name type="scientific">Synechococcus phage S-SKS1</name>
    <dbReference type="NCBI Taxonomy" id="754042"/>
    <lineage>
        <taxon>Viruses</taxon>
        <taxon>Duplodnaviria</taxon>
        <taxon>Heunggongvirae</taxon>
        <taxon>Uroviricota</taxon>
        <taxon>Caudoviricetes</taxon>
        <taxon>Llyrvirus</taxon>
        <taxon>Llyrvirus SSKS1</taxon>
    </lineage>
</organism>
<protein>
    <submittedName>
        <fullName evidence="1">Uncharacterized protein</fullName>
    </submittedName>
</protein>
<dbReference type="RefSeq" id="YP_007674484.1">
    <property type="nucleotide sequence ID" value="NC_020851.1"/>
</dbReference>
<dbReference type="GeneID" id="15011032"/>
<gene>
    <name evidence="1" type="ORF">SWZG_00121</name>
</gene>
<reference evidence="1 2" key="1">
    <citation type="submission" date="2010-10" db="EMBL/GenBank/DDBJ databases">
        <title>The Genome Sequence of Synechococcus phage S-SKS1.</title>
        <authorList>
            <consortium name="The Broad Institute Genome Sequencing Platform"/>
            <person name="Henn M.R."/>
            <person name="Clokie M."/>
            <person name="Levin J."/>
            <person name="Malboeuf C."/>
            <person name="Casali M."/>
            <person name="Russ C."/>
            <person name="Lennon N."/>
            <person name="Chapman S.B."/>
            <person name="Erlich R."/>
            <person name="Young S.K."/>
            <person name="Yandava C."/>
            <person name="Zeng Q."/>
            <person name="Alvarado L."/>
            <person name="Anderson S."/>
            <person name="Berlin A."/>
            <person name="Chen Z."/>
            <person name="Freedman E."/>
            <person name="Gellesch M."/>
            <person name="Goldberg J."/>
            <person name="Green L."/>
            <person name="Griggs A."/>
            <person name="Gujja S."/>
            <person name="Heilman E.R."/>
            <person name="Heiman D."/>
            <person name="Hollinger A."/>
            <person name="Howarth C."/>
            <person name="Larson L."/>
            <person name="Mehta T."/>
            <person name="Pearson M."/>
            <person name="Roberts A."/>
            <person name="Ryan E."/>
            <person name="Saif S."/>
            <person name="Shea T."/>
            <person name="Shenoy N."/>
            <person name="Sisk P."/>
            <person name="Stolte C."/>
            <person name="Sykes S."/>
            <person name="White J."/>
            <person name="Haas B."/>
            <person name="Nusbaum C."/>
            <person name="Birren B."/>
        </authorList>
    </citation>
    <scope>NUCLEOTIDE SEQUENCE [LARGE SCALE GENOMIC DNA]</scope>
</reference>
<dbReference type="Pfam" id="PF03013">
    <property type="entry name" value="Pyr_excise"/>
    <property type="match status" value="1"/>
</dbReference>